<feature type="compositionally biased region" description="Pro residues" evidence="1">
    <location>
        <begin position="50"/>
        <end position="59"/>
    </location>
</feature>
<comment type="caution">
    <text evidence="2">The sequence shown here is derived from an EMBL/GenBank/DDBJ whole genome shotgun (WGS) entry which is preliminary data.</text>
</comment>
<evidence type="ECO:0000313" key="2">
    <source>
        <dbReference type="EMBL" id="OEL18414.1"/>
    </source>
</evidence>
<feature type="compositionally biased region" description="Low complexity" evidence="1">
    <location>
        <begin position="39"/>
        <end position="49"/>
    </location>
</feature>
<gene>
    <name evidence="2" type="ORF">BAE44_0020566</name>
</gene>
<dbReference type="PANTHER" id="PTHR12931">
    <property type="entry name" value="UBIQUITIN THIOLESTERASE PROTEIN OTUB"/>
    <property type="match status" value="1"/>
</dbReference>
<dbReference type="InterPro" id="IPR019400">
    <property type="entry name" value="Peptidase_C65_otubain"/>
</dbReference>
<dbReference type="InterPro" id="IPR042467">
    <property type="entry name" value="Peptidase_C65_otubain_sub2"/>
</dbReference>
<evidence type="ECO:0000313" key="3">
    <source>
        <dbReference type="Proteomes" id="UP000095767"/>
    </source>
</evidence>
<dbReference type="GO" id="GO:0004843">
    <property type="term" value="F:cysteine-type deubiquitinase activity"/>
    <property type="evidence" value="ECO:0007669"/>
    <property type="project" value="TreeGrafter"/>
</dbReference>
<feature type="region of interest" description="Disordered" evidence="1">
    <location>
        <begin position="397"/>
        <end position="435"/>
    </location>
</feature>
<feature type="compositionally biased region" description="Polar residues" evidence="1">
    <location>
        <begin position="408"/>
        <end position="435"/>
    </location>
</feature>
<evidence type="ECO:0000256" key="1">
    <source>
        <dbReference type="SAM" id="MobiDB-lite"/>
    </source>
</evidence>
<feature type="region of interest" description="Disordered" evidence="1">
    <location>
        <begin position="1"/>
        <end position="132"/>
    </location>
</feature>
<accession>A0A1E5V049</accession>
<dbReference type="GO" id="GO:0005634">
    <property type="term" value="C:nucleus"/>
    <property type="evidence" value="ECO:0007669"/>
    <property type="project" value="TreeGrafter"/>
</dbReference>
<proteinExistence type="predicted"/>
<dbReference type="GO" id="GO:0071108">
    <property type="term" value="P:protein K48-linked deubiquitination"/>
    <property type="evidence" value="ECO:0007669"/>
    <property type="project" value="TreeGrafter"/>
</dbReference>
<dbReference type="OrthoDB" id="640208at2759"/>
<keyword evidence="3" id="KW-1185">Reference proteome</keyword>
<name>A0A1E5V049_9POAL</name>
<dbReference type="SUPFAM" id="SSF54001">
    <property type="entry name" value="Cysteine proteinases"/>
    <property type="match status" value="1"/>
</dbReference>
<feature type="non-terminal residue" evidence="2">
    <location>
        <position position="1"/>
    </location>
</feature>
<dbReference type="AlphaFoldDB" id="A0A1E5V049"/>
<evidence type="ECO:0008006" key="4">
    <source>
        <dbReference type="Google" id="ProtNLM"/>
    </source>
</evidence>
<dbReference type="InterPro" id="IPR038765">
    <property type="entry name" value="Papain-like_cys_pep_sf"/>
</dbReference>
<dbReference type="EMBL" id="LWDX02056634">
    <property type="protein sequence ID" value="OEL18414.1"/>
    <property type="molecule type" value="Genomic_DNA"/>
</dbReference>
<dbReference type="STRING" id="888268.A0A1E5V049"/>
<sequence>LIAFPSGFSRQDGLRSRKGPRGGIRIQEPVNAHREEFNSAAAATGAAATQPPPPSPPPYGLQERAHGPQGAGDRNPSAAAAEAVAAKMKGKKVLAPSPTSSEGSRSPVSFDIASVSGAGEPSPADTLVDGGGRSNVSWKSPLVEGIMEVPKVTRHIDLKEVFDNMLLERQWADAEEMEMQQRQQQGKPLTIWPEKVHKKSLWSKFKGGMENMFSERIERQMHDSNPDSTVMVPHVNHQLPQAETSQVVQRWHNEQKLVSAIWICAHSEEFEPLVPELNEDYTLRDWCSREVIQCKVFTDHVQMTALVTALGVPLRVEYLLQGDGQDLYMGQEDSEDDTPISTCWPRRCHKQPRDHVVPRVTVLYTNTHYDIIYPHCRDVPNIGESCSQQIAQVQRRSSKKIARRESWSGENSSQHIAQGESSASIGENTNNMLCRPELTSTGAHEYDEHRSIVSEAMDRLLGIH</sequence>
<feature type="compositionally biased region" description="Polar residues" evidence="1">
    <location>
        <begin position="97"/>
        <end position="107"/>
    </location>
</feature>
<protein>
    <recommendedName>
        <fullName evidence="4">Ubiquitinyl hydrolase 1</fullName>
    </recommendedName>
</protein>
<dbReference type="PANTHER" id="PTHR12931:SF17">
    <property type="entry name" value="OS02G0521500 PROTEIN"/>
    <property type="match status" value="1"/>
</dbReference>
<dbReference type="Gene3D" id="1.20.1300.20">
    <property type="entry name" value="Peptidase C65 Otubain, subdomain 2"/>
    <property type="match status" value="1"/>
</dbReference>
<reference evidence="2 3" key="1">
    <citation type="submission" date="2016-09" db="EMBL/GenBank/DDBJ databases">
        <title>The draft genome of Dichanthelium oligosanthes: A C3 panicoid grass species.</title>
        <authorList>
            <person name="Studer A.J."/>
            <person name="Schnable J.C."/>
            <person name="Brutnell T.P."/>
        </authorList>
    </citation>
    <scope>NUCLEOTIDE SEQUENCE [LARGE SCALE GENOMIC DNA]</scope>
    <source>
        <strain evidence="3">cv. Kellogg 1175</strain>
        <tissue evidence="2">Leaf</tissue>
    </source>
</reference>
<feature type="compositionally biased region" description="Low complexity" evidence="1">
    <location>
        <begin position="78"/>
        <end position="87"/>
    </location>
</feature>
<dbReference type="Proteomes" id="UP000095767">
    <property type="component" value="Unassembled WGS sequence"/>
</dbReference>
<organism evidence="2 3">
    <name type="scientific">Dichanthelium oligosanthes</name>
    <dbReference type="NCBI Taxonomy" id="888268"/>
    <lineage>
        <taxon>Eukaryota</taxon>
        <taxon>Viridiplantae</taxon>
        <taxon>Streptophyta</taxon>
        <taxon>Embryophyta</taxon>
        <taxon>Tracheophyta</taxon>
        <taxon>Spermatophyta</taxon>
        <taxon>Magnoliopsida</taxon>
        <taxon>Liliopsida</taxon>
        <taxon>Poales</taxon>
        <taxon>Poaceae</taxon>
        <taxon>PACMAD clade</taxon>
        <taxon>Panicoideae</taxon>
        <taxon>Panicodae</taxon>
        <taxon>Paniceae</taxon>
        <taxon>Dichantheliinae</taxon>
        <taxon>Dichanthelium</taxon>
    </lineage>
</organism>
<dbReference type="Pfam" id="PF10275">
    <property type="entry name" value="Peptidase_C65"/>
    <property type="match status" value="1"/>
</dbReference>
<dbReference type="GO" id="GO:0043130">
    <property type="term" value="F:ubiquitin binding"/>
    <property type="evidence" value="ECO:0007669"/>
    <property type="project" value="TreeGrafter"/>
</dbReference>